<name>A0A9D3AWN7_9FIRM</name>
<protein>
    <submittedName>
        <fullName evidence="1">Uncharacterized protein</fullName>
    </submittedName>
</protein>
<dbReference type="Pfam" id="PF25948">
    <property type="entry name" value="DUF7986"/>
    <property type="match status" value="1"/>
</dbReference>
<accession>A0A9D3AWN7</accession>
<dbReference type="InterPro" id="IPR058292">
    <property type="entry name" value="DUF7986"/>
</dbReference>
<organism evidence="1 2">
    <name type="scientific">Sporotomaculum syntrophicum</name>
    <dbReference type="NCBI Taxonomy" id="182264"/>
    <lineage>
        <taxon>Bacteria</taxon>
        <taxon>Bacillati</taxon>
        <taxon>Bacillota</taxon>
        <taxon>Clostridia</taxon>
        <taxon>Eubacteriales</taxon>
        <taxon>Desulfallaceae</taxon>
        <taxon>Sporotomaculum</taxon>
    </lineage>
</organism>
<dbReference type="AlphaFoldDB" id="A0A9D3AWN7"/>
<reference evidence="1" key="1">
    <citation type="submission" date="2016-02" db="EMBL/GenBank/DDBJ databases">
        <title>Draft Genome Sequence of Sporotomaculum syntrophicum Strain FB, a Syntrophic Benzoate Degrader.</title>
        <authorList>
            <person name="Nobu M.K."/>
            <person name="Narihiro T."/>
            <person name="Qiu Y.-L."/>
            <person name="Ohashi A."/>
            <person name="Liu W.-T."/>
            <person name="Yuji S."/>
        </authorList>
    </citation>
    <scope>NUCLEOTIDE SEQUENCE</scope>
    <source>
        <strain evidence="1">FB</strain>
    </source>
</reference>
<evidence type="ECO:0000313" key="1">
    <source>
        <dbReference type="EMBL" id="KAF1085690.1"/>
    </source>
</evidence>
<comment type="caution">
    <text evidence="1">The sequence shown here is derived from an EMBL/GenBank/DDBJ whole genome shotgun (WGS) entry which is preliminary data.</text>
</comment>
<dbReference type="RefSeq" id="WP_161822127.1">
    <property type="nucleotide sequence ID" value="NZ_LSRS01000003.1"/>
</dbReference>
<dbReference type="SUPFAM" id="SSF47954">
    <property type="entry name" value="Cyclin-like"/>
    <property type="match status" value="1"/>
</dbReference>
<dbReference type="InterPro" id="IPR036915">
    <property type="entry name" value="Cyclin-like_sf"/>
</dbReference>
<keyword evidence="2" id="KW-1185">Reference proteome</keyword>
<gene>
    <name evidence="1" type="ORF">SPSYN_01835</name>
</gene>
<dbReference type="Proteomes" id="UP000798488">
    <property type="component" value="Unassembled WGS sequence"/>
</dbReference>
<sequence length="453" mass="52281">MPDKQCLSGTRKKTGASNANKENVIDIGKYRWWRTGQHLRSKLAEFADHEMLMDEVGMAREKYFSVIDPDLADYEDDFLMERFFEWFIFDYRIRGRTLLEYVIMAGNFTREETELLEKWGKSRSSIYQVVEVIDNHAITIKDLLRGGEVLVADPDIVQELVPGQLLFIRILPVGDEFEFSTGGLILPAYSKDYIISRITFDAELFWSKNGRRGKWDAYLQHRSQIINALVMETASIVWGLEERYDKELGEDLNKTGGSSSQLAQRATNVFLDYFYDRWINEPMDILQGQTPLEASRTKTGRSKLQTLLRELLKVEKKRAKKGEPAYDFAKVCQKLSIPLDSCMEGSTHNDEVEHDYSEVSKLIKDGLTEMGYPAQQIKIAEKMWWDYSKMVSPTFKKPETWAAAVIYAVSRSTGNKLINQNILAHKYKVSASTISNNYRNIIRTLQINKNGKY</sequence>
<evidence type="ECO:0000313" key="2">
    <source>
        <dbReference type="Proteomes" id="UP000798488"/>
    </source>
</evidence>
<dbReference type="OrthoDB" id="6399948at2"/>
<proteinExistence type="predicted"/>
<dbReference type="Gene3D" id="1.10.472.10">
    <property type="entry name" value="Cyclin-like"/>
    <property type="match status" value="1"/>
</dbReference>
<dbReference type="EMBL" id="LSRS01000003">
    <property type="protein sequence ID" value="KAF1085690.1"/>
    <property type="molecule type" value="Genomic_DNA"/>
</dbReference>